<evidence type="ECO:0000256" key="9">
    <source>
        <dbReference type="ARBA" id="ARBA00023242"/>
    </source>
</evidence>
<protein>
    <recommendedName>
        <fullName evidence="6">COP9 signalosome complex subunit 2</fullName>
    </recommendedName>
</protein>
<dbReference type="Pfam" id="PF07690">
    <property type="entry name" value="MFS_1"/>
    <property type="match status" value="1"/>
</dbReference>
<dbReference type="SUPFAM" id="SSF103473">
    <property type="entry name" value="MFS general substrate transporter"/>
    <property type="match status" value="1"/>
</dbReference>
<dbReference type="GO" id="GO:0016020">
    <property type="term" value="C:membrane"/>
    <property type="evidence" value="ECO:0007669"/>
    <property type="project" value="UniProtKB-SubCell"/>
</dbReference>
<feature type="transmembrane region" description="Helical" evidence="11">
    <location>
        <begin position="506"/>
        <end position="527"/>
    </location>
</feature>
<dbReference type="CDD" id="cd06174">
    <property type="entry name" value="MFS"/>
    <property type="match status" value="1"/>
</dbReference>
<accession>A0A2P4ZJI4</accession>
<keyword evidence="14" id="KW-1185">Reference proteome</keyword>
<evidence type="ECO:0000256" key="5">
    <source>
        <dbReference type="ARBA" id="ARBA00011098"/>
    </source>
</evidence>
<feature type="transmembrane region" description="Helical" evidence="11">
    <location>
        <begin position="157"/>
        <end position="179"/>
    </location>
</feature>
<evidence type="ECO:0000256" key="4">
    <source>
        <dbReference type="ARBA" id="ARBA00009318"/>
    </source>
</evidence>
<feature type="transmembrane region" description="Helical" evidence="11">
    <location>
        <begin position="379"/>
        <end position="400"/>
    </location>
</feature>
<feature type="compositionally biased region" description="Polar residues" evidence="10">
    <location>
        <begin position="290"/>
        <end position="306"/>
    </location>
</feature>
<feature type="region of interest" description="Disordered" evidence="10">
    <location>
        <begin position="1024"/>
        <end position="1047"/>
    </location>
</feature>
<evidence type="ECO:0000256" key="2">
    <source>
        <dbReference type="ARBA" id="ARBA00004141"/>
    </source>
</evidence>
<dbReference type="InterPro" id="IPR000717">
    <property type="entry name" value="PCI_dom"/>
</dbReference>
<evidence type="ECO:0000256" key="10">
    <source>
        <dbReference type="SAM" id="MobiDB-lite"/>
    </source>
</evidence>
<dbReference type="Pfam" id="PF01399">
    <property type="entry name" value="PCI"/>
    <property type="match status" value="1"/>
</dbReference>
<comment type="subunit">
    <text evidence="5">Component of the COP9 signalosome (CSN) complex.</text>
</comment>
<feature type="transmembrane region" description="Helical" evidence="11">
    <location>
        <begin position="130"/>
        <end position="150"/>
    </location>
</feature>
<evidence type="ECO:0000256" key="1">
    <source>
        <dbReference type="ARBA" id="ARBA00004123"/>
    </source>
</evidence>
<dbReference type="Gene3D" id="1.20.1250.20">
    <property type="entry name" value="MFS general substrate transporter like domains"/>
    <property type="match status" value="1"/>
</dbReference>
<dbReference type="GeneID" id="29986913"/>
<dbReference type="FunFam" id="1.25.40.570:FF:000006">
    <property type="entry name" value="COP9 signalosome complex subunit 2"/>
    <property type="match status" value="1"/>
</dbReference>
<keyword evidence="9" id="KW-0539">Nucleus</keyword>
<sequence>MTRYGAAADAESSGMGSDIEANGDGYFHHDRIIDDDAEADETTSLLQNNDLPADIAPSKGFRRLVVAMCVLFLFIAEVSQYILNPPMEQIMEDVICRRYHPDHMIAMPQLHDDRCKDTEVQKTLAMVRSWSTSLDMLLPLCVQISFGVVADKYGRRLVIFLSLFGCLLEQAWVTVVLFFPDTFPIWSILYGSIFLLIGGGGQMVVAMISTVVADVVPVSERTGTFYLIYAMNLCISIAVNPLAAFLLSIDPWLAMWIGNIVLTIGVLSSALIPETLKFRQAADNKRRSQDGSSAAQQESQLPSKQFPSARELAQRALFSAKNDVSHVWRFIFTSKTVVLLLLAYGPFYLIKLTFVLDILQYMTRRFNWEWSTATYVNTVSSLAGVFTLLVLLPLSSSVLTKQFHFDSIKRDLFLARASIVIFIVGSLFTALAPVPWLFVIAMVITNIGVGVSSLCRALLNAVVEPHTVATLNTTMSTMETLVGFLGAPVMGWLLSRGMELGGVWMGLPYLATTLLGVAVMTALAVLYDNSLFRRHSSSVSLRFDHNHTIGAMSDDEDFMQESDEEQYDFEYEEDDDEQEAGDVDIENKYYNAKQLKLSDPQDAIAEFLGIPPLEPEKGEWGFKGLKQAIKLEFKLGQYDQAAEHFAELLTYVKSAVTRNYSEKSINNMLDYIEKGSDESAAVESIEKFYSLTLQSFQSTNNERLWLKTNIKLAKLLLDRKEYSAVSKKLRELHKACQRPDGSDDPGKGTYSLEIYALEIQMLAETRNNKQLKTLYNRALKVKSAVPHPRIMGIIRECGGKMHMSEENWKEAQSDFFESFRNYDEAGSLQRIQVLKYLLLTTMLMKSNINPFDSQETKPYKTDPRISAMTELVDAYQRDDVHGYEKALRNNQDILADPFIAENIDEVTRNIRTKGVLKLIAPYTRMKLSWIAKQLRISEPEVQDILSFLIIDGKIKGSVNQQAGILEITSAADISRIQALDSLTTSIHELFGAVFREGEGFRNEHSSFEDATPGLDVQAMASLAKGGGRPAQRPLQRSGKGKPALTPL</sequence>
<feature type="transmembrane region" description="Helical" evidence="11">
    <location>
        <begin position="436"/>
        <end position="459"/>
    </location>
</feature>
<feature type="domain" description="PCI" evidence="12">
    <location>
        <begin position="804"/>
        <end position="972"/>
    </location>
</feature>
<keyword evidence="8" id="KW-0736">Signalosome</keyword>
<dbReference type="GO" id="GO:0022857">
    <property type="term" value="F:transmembrane transporter activity"/>
    <property type="evidence" value="ECO:0007669"/>
    <property type="project" value="InterPro"/>
</dbReference>
<keyword evidence="11" id="KW-1133">Transmembrane helix</keyword>
<feature type="transmembrane region" description="Helical" evidence="11">
    <location>
        <begin position="337"/>
        <end position="359"/>
    </location>
</feature>
<feature type="transmembrane region" description="Helical" evidence="11">
    <location>
        <begin position="64"/>
        <end position="83"/>
    </location>
</feature>
<feature type="transmembrane region" description="Helical" evidence="11">
    <location>
        <begin position="185"/>
        <end position="213"/>
    </location>
</feature>
<dbReference type="RefSeq" id="XP_024405334.1">
    <property type="nucleotide sequence ID" value="XM_024549948.1"/>
</dbReference>
<organism evidence="13 14">
    <name type="scientific">Trichoderma gamsii</name>
    <dbReference type="NCBI Taxonomy" id="398673"/>
    <lineage>
        <taxon>Eukaryota</taxon>
        <taxon>Fungi</taxon>
        <taxon>Dikarya</taxon>
        <taxon>Ascomycota</taxon>
        <taxon>Pezizomycotina</taxon>
        <taxon>Sordariomycetes</taxon>
        <taxon>Hypocreomycetidae</taxon>
        <taxon>Hypocreales</taxon>
        <taxon>Hypocreaceae</taxon>
        <taxon>Trichoderma</taxon>
    </lineage>
</organism>
<dbReference type="SUPFAM" id="SSF46785">
    <property type="entry name" value="Winged helix' DNA-binding domain"/>
    <property type="match status" value="1"/>
</dbReference>
<reference evidence="13 14" key="1">
    <citation type="journal article" date="2016" name="Genome Announc.">
        <title>Draft Whole-Genome Sequence of Trichoderma gamsii T6085, a Promising Biocontrol Agent of Fusarium Head Blight on Wheat.</title>
        <authorList>
            <person name="Baroncelli R."/>
            <person name="Zapparata A."/>
            <person name="Piaggeschi G."/>
            <person name="Sarrocco S."/>
            <person name="Vannacci G."/>
        </authorList>
    </citation>
    <scope>NUCLEOTIDE SEQUENCE [LARGE SCALE GENOMIC DNA]</scope>
    <source>
        <strain evidence="13 14">T6085</strain>
    </source>
</reference>
<evidence type="ECO:0000313" key="13">
    <source>
        <dbReference type="EMBL" id="PON24460.1"/>
    </source>
</evidence>
<dbReference type="PROSITE" id="PS50250">
    <property type="entry name" value="PCI"/>
    <property type="match status" value="1"/>
</dbReference>
<dbReference type="AlphaFoldDB" id="A0A2P4ZJI4"/>
<evidence type="ECO:0000256" key="6">
    <source>
        <dbReference type="ARBA" id="ARBA00014879"/>
    </source>
</evidence>
<dbReference type="PANTHER" id="PTHR10678">
    <property type="entry name" value="26S PROTEASOME NON-ATPASE REGULATORY SUBUNIT 11/COP9 SIGNALOSOME COMPLEX SUBUNIT 2"/>
    <property type="match status" value="1"/>
</dbReference>
<comment type="subcellular location">
    <subcellularLocation>
        <location evidence="3">Cytoplasm</location>
    </subcellularLocation>
    <subcellularLocation>
        <location evidence="2">Membrane</location>
        <topology evidence="2">Multi-pass membrane protein</topology>
    </subcellularLocation>
    <subcellularLocation>
        <location evidence="1">Nucleus</location>
    </subcellularLocation>
</comment>
<dbReference type="SMART" id="SM00088">
    <property type="entry name" value="PINT"/>
    <property type="match status" value="1"/>
</dbReference>
<dbReference type="InterPro" id="IPR036390">
    <property type="entry name" value="WH_DNA-bd_sf"/>
</dbReference>
<dbReference type="GO" id="GO:0008180">
    <property type="term" value="C:COP9 signalosome"/>
    <property type="evidence" value="ECO:0007669"/>
    <property type="project" value="UniProtKB-KW"/>
</dbReference>
<dbReference type="Proteomes" id="UP000054821">
    <property type="component" value="Unassembled WGS sequence"/>
</dbReference>
<keyword evidence="7" id="KW-0963">Cytoplasm</keyword>
<proteinExistence type="inferred from homology"/>
<keyword evidence="11" id="KW-0472">Membrane</keyword>
<dbReference type="EMBL" id="JPDN02000023">
    <property type="protein sequence ID" value="PON24460.1"/>
    <property type="molecule type" value="Genomic_DNA"/>
</dbReference>
<evidence type="ECO:0000256" key="7">
    <source>
        <dbReference type="ARBA" id="ARBA00022490"/>
    </source>
</evidence>
<name>A0A2P4ZJI4_9HYPO</name>
<feature type="region of interest" description="Disordered" evidence="10">
    <location>
        <begin position="287"/>
        <end position="306"/>
    </location>
</feature>
<feature type="transmembrane region" description="Helical" evidence="11">
    <location>
        <begin position="253"/>
        <end position="272"/>
    </location>
</feature>
<keyword evidence="11" id="KW-0812">Transmembrane</keyword>
<gene>
    <name evidence="13" type="ORF">TGAM01_v206792</name>
</gene>
<dbReference type="InterPro" id="IPR036259">
    <property type="entry name" value="MFS_trans_sf"/>
</dbReference>
<dbReference type="GO" id="GO:0005737">
    <property type="term" value="C:cytoplasm"/>
    <property type="evidence" value="ECO:0007669"/>
    <property type="project" value="UniProtKB-SubCell"/>
</dbReference>
<evidence type="ECO:0000259" key="12">
    <source>
        <dbReference type="PROSITE" id="PS50250"/>
    </source>
</evidence>
<evidence type="ECO:0000256" key="11">
    <source>
        <dbReference type="SAM" id="Phobius"/>
    </source>
</evidence>
<dbReference type="STRING" id="398673.A0A2P4ZJI4"/>
<evidence type="ECO:0000313" key="14">
    <source>
        <dbReference type="Proteomes" id="UP000054821"/>
    </source>
</evidence>
<comment type="caution">
    <text evidence="13">The sequence shown here is derived from an EMBL/GenBank/DDBJ whole genome shotgun (WGS) entry which is preliminary data.</text>
</comment>
<feature type="transmembrane region" description="Helical" evidence="11">
    <location>
        <begin position="412"/>
        <end position="430"/>
    </location>
</feature>
<feature type="transmembrane region" description="Helical" evidence="11">
    <location>
        <begin position="225"/>
        <end position="247"/>
    </location>
</feature>
<comment type="similarity">
    <text evidence="4">Belongs to the CSN2 family.</text>
</comment>
<dbReference type="InterPro" id="IPR011701">
    <property type="entry name" value="MFS"/>
</dbReference>
<feature type="transmembrane region" description="Helical" evidence="11">
    <location>
        <begin position="471"/>
        <end position="494"/>
    </location>
</feature>
<evidence type="ECO:0000256" key="3">
    <source>
        <dbReference type="ARBA" id="ARBA00004496"/>
    </source>
</evidence>
<dbReference type="Gene3D" id="1.25.40.570">
    <property type="match status" value="1"/>
</dbReference>
<dbReference type="SMART" id="SM00753">
    <property type="entry name" value="PAM"/>
    <property type="match status" value="1"/>
</dbReference>
<evidence type="ECO:0000256" key="8">
    <source>
        <dbReference type="ARBA" id="ARBA00022790"/>
    </source>
</evidence>
<dbReference type="InterPro" id="IPR050871">
    <property type="entry name" value="26S_Proteasome/COP9_Components"/>
</dbReference>